<dbReference type="InterPro" id="IPR038595">
    <property type="entry name" value="LOR_sf"/>
</dbReference>
<evidence type="ECO:0000256" key="1">
    <source>
        <dbReference type="ARBA" id="ARBA00005437"/>
    </source>
</evidence>
<evidence type="ECO:0000313" key="3">
    <source>
        <dbReference type="Proteomes" id="UP000441455"/>
    </source>
</evidence>
<proteinExistence type="inferred from homology"/>
<evidence type="ECO:0008006" key="4">
    <source>
        <dbReference type="Google" id="ProtNLM"/>
    </source>
</evidence>
<dbReference type="Gene3D" id="2.40.160.200">
    <property type="entry name" value="LURP1-related"/>
    <property type="match status" value="1"/>
</dbReference>
<dbReference type="InterPro" id="IPR007612">
    <property type="entry name" value="LOR"/>
</dbReference>
<dbReference type="InterPro" id="IPR025659">
    <property type="entry name" value="Tubby-like_C"/>
</dbReference>
<comment type="similarity">
    <text evidence="1">Belongs to the LOR family.</text>
</comment>
<evidence type="ECO:0000313" key="2">
    <source>
        <dbReference type="EMBL" id="MSS81137.1"/>
    </source>
</evidence>
<sequence length="158" mass="18323">MKLLFRQRIFSWFDSYDIYDENGNTVYVVKGQLAWGHCLKICDPQGHELGLVKEKIITLLPKFELYEGGRYIGRISKKLSLFSPKFSIDFNGWTVEGNFLEWDYTIRDARGNRVATIGKELFHLSDTYVMDINDPADALHVLMFALAMDAEKCSREKK</sequence>
<dbReference type="Pfam" id="PF04525">
    <property type="entry name" value="LOR"/>
    <property type="match status" value="1"/>
</dbReference>
<accession>A0A6N7VHP5</accession>
<organism evidence="2 3">
    <name type="scientific">Acidaminococcus fermentans</name>
    <dbReference type="NCBI Taxonomy" id="905"/>
    <lineage>
        <taxon>Bacteria</taxon>
        <taxon>Bacillati</taxon>
        <taxon>Bacillota</taxon>
        <taxon>Negativicutes</taxon>
        <taxon>Acidaminococcales</taxon>
        <taxon>Acidaminococcaceae</taxon>
        <taxon>Acidaminococcus</taxon>
    </lineage>
</organism>
<dbReference type="OrthoDB" id="652307at2"/>
<reference evidence="2 3" key="1">
    <citation type="submission" date="2019-08" db="EMBL/GenBank/DDBJ databases">
        <title>In-depth cultivation of the pig gut microbiome towards novel bacterial diversity and tailored functional studies.</title>
        <authorList>
            <person name="Wylensek D."/>
            <person name="Hitch T.C.A."/>
            <person name="Clavel T."/>
        </authorList>
    </citation>
    <scope>NUCLEOTIDE SEQUENCE [LARGE SCALE GENOMIC DNA]</scope>
    <source>
        <strain evidence="2 3">WCA-389-WT-5B</strain>
    </source>
</reference>
<dbReference type="AlphaFoldDB" id="A0A6N7VHP5"/>
<dbReference type="SUPFAM" id="SSF54518">
    <property type="entry name" value="Tubby C-terminal domain-like"/>
    <property type="match status" value="1"/>
</dbReference>
<dbReference type="Proteomes" id="UP000441455">
    <property type="component" value="Unassembled WGS sequence"/>
</dbReference>
<protein>
    <recommendedName>
        <fullName evidence="4">LURP-one-related family protein</fullName>
    </recommendedName>
</protein>
<dbReference type="RefSeq" id="WP_022488176.1">
    <property type="nucleotide sequence ID" value="NZ_VULN01000001.1"/>
</dbReference>
<comment type="caution">
    <text evidence="2">The sequence shown here is derived from an EMBL/GenBank/DDBJ whole genome shotgun (WGS) entry which is preliminary data.</text>
</comment>
<name>A0A6N7VHP5_ACIFE</name>
<dbReference type="EMBL" id="VULN01000001">
    <property type="protein sequence ID" value="MSS81137.1"/>
    <property type="molecule type" value="Genomic_DNA"/>
</dbReference>
<gene>
    <name evidence="2" type="ORF">FX155_00660</name>
</gene>